<dbReference type="OrthoDB" id="47330at2759"/>
<accession>A0A1Y2EZ76</accession>
<dbReference type="GO" id="GO:0043335">
    <property type="term" value="P:protein unfolding"/>
    <property type="evidence" value="ECO:0007669"/>
    <property type="project" value="TreeGrafter"/>
</dbReference>
<evidence type="ECO:0000259" key="9">
    <source>
        <dbReference type="SMART" id="SM00382"/>
    </source>
</evidence>
<proteinExistence type="inferred from homology"/>
<evidence type="ECO:0000256" key="1">
    <source>
        <dbReference type="ARBA" id="ARBA00008675"/>
    </source>
</evidence>
<comment type="caution">
    <text evidence="10">The sequence shown here is derived from an EMBL/GenBank/DDBJ whole genome shotgun (WGS) entry which is preliminary data.</text>
</comment>
<dbReference type="GO" id="GO:0005759">
    <property type="term" value="C:mitochondrial matrix"/>
    <property type="evidence" value="ECO:0007669"/>
    <property type="project" value="TreeGrafter"/>
</dbReference>
<keyword evidence="11" id="KW-1185">Reference proteome</keyword>
<dbReference type="InParanoid" id="A0A1Y2EZ76"/>
<feature type="domain" description="AAA+ ATPase" evidence="9">
    <location>
        <begin position="123"/>
        <end position="267"/>
    </location>
</feature>
<keyword evidence="10" id="KW-0378">Hydrolase</keyword>
<feature type="domain" description="AAA+ ATPase" evidence="9">
    <location>
        <begin position="520"/>
        <end position="661"/>
    </location>
</feature>
<dbReference type="GO" id="GO:0005524">
    <property type="term" value="F:ATP binding"/>
    <property type="evidence" value="ECO:0007669"/>
    <property type="project" value="UniProtKB-KW"/>
</dbReference>
<dbReference type="InterPro" id="IPR041546">
    <property type="entry name" value="ClpA/ClpB_AAA_lid"/>
</dbReference>
<evidence type="ECO:0000256" key="2">
    <source>
        <dbReference type="ARBA" id="ARBA00022737"/>
    </source>
</evidence>
<feature type="region of interest" description="Disordered" evidence="8">
    <location>
        <begin position="712"/>
        <end position="754"/>
    </location>
</feature>
<comment type="similarity">
    <text evidence="1 6">Belongs to the ClpA/ClpB family.</text>
</comment>
<dbReference type="InterPro" id="IPR028299">
    <property type="entry name" value="ClpA/B_CS2"/>
</dbReference>
<dbReference type="InterPro" id="IPR003959">
    <property type="entry name" value="ATPase_AAA_core"/>
</dbReference>
<evidence type="ECO:0000256" key="5">
    <source>
        <dbReference type="ARBA" id="ARBA00023186"/>
    </source>
</evidence>
<organism evidence="10 11">
    <name type="scientific">Leucosporidium creatinivorum</name>
    <dbReference type="NCBI Taxonomy" id="106004"/>
    <lineage>
        <taxon>Eukaryota</taxon>
        <taxon>Fungi</taxon>
        <taxon>Dikarya</taxon>
        <taxon>Basidiomycota</taxon>
        <taxon>Pucciniomycotina</taxon>
        <taxon>Microbotryomycetes</taxon>
        <taxon>Leucosporidiales</taxon>
        <taxon>Leucosporidium</taxon>
    </lineage>
</organism>
<dbReference type="FunFam" id="3.40.50.300:FF:000120">
    <property type="entry name" value="ATP-dependent chaperone ClpB"/>
    <property type="match status" value="1"/>
</dbReference>
<dbReference type="PANTHER" id="PTHR11638:SF176">
    <property type="entry name" value="HEAT SHOCK PROTEIN 78, MITOCHONDRIAL"/>
    <property type="match status" value="1"/>
</dbReference>
<evidence type="ECO:0000256" key="4">
    <source>
        <dbReference type="ARBA" id="ARBA00022840"/>
    </source>
</evidence>
<dbReference type="Pfam" id="PF17871">
    <property type="entry name" value="AAA_lid_9"/>
    <property type="match status" value="1"/>
</dbReference>
<keyword evidence="2" id="KW-0677">Repeat</keyword>
<evidence type="ECO:0000256" key="6">
    <source>
        <dbReference type="RuleBase" id="RU004432"/>
    </source>
</evidence>
<dbReference type="STRING" id="106004.A0A1Y2EZ76"/>
<name>A0A1Y2EZ76_9BASI</name>
<dbReference type="PROSITE" id="PS00870">
    <property type="entry name" value="CLPAB_1"/>
    <property type="match status" value="1"/>
</dbReference>
<dbReference type="AlphaFoldDB" id="A0A1Y2EZ76"/>
<dbReference type="GO" id="GO:0016887">
    <property type="term" value="F:ATP hydrolysis activity"/>
    <property type="evidence" value="ECO:0007669"/>
    <property type="project" value="InterPro"/>
</dbReference>
<evidence type="ECO:0000313" key="10">
    <source>
        <dbReference type="EMBL" id="ORY76883.1"/>
    </source>
</evidence>
<keyword evidence="7" id="KW-0175">Coiled coil</keyword>
<dbReference type="GO" id="GO:0042026">
    <property type="term" value="P:protein refolding"/>
    <property type="evidence" value="ECO:0007669"/>
    <property type="project" value="TreeGrafter"/>
</dbReference>
<feature type="compositionally biased region" description="Gly residues" evidence="8">
    <location>
        <begin position="62"/>
        <end position="73"/>
    </location>
</feature>
<dbReference type="Gene3D" id="3.40.50.300">
    <property type="entry name" value="P-loop containing nucleotide triphosphate hydrolases"/>
    <property type="match status" value="3"/>
</dbReference>
<dbReference type="EMBL" id="MCGR01000033">
    <property type="protein sequence ID" value="ORY76883.1"/>
    <property type="molecule type" value="Genomic_DNA"/>
</dbReference>
<gene>
    <name evidence="10" type="ORF">BCR35DRAFT_305632</name>
</gene>
<dbReference type="InterPro" id="IPR018368">
    <property type="entry name" value="ClpA/B_CS1"/>
</dbReference>
<dbReference type="CDD" id="cd00009">
    <property type="entry name" value="AAA"/>
    <property type="match status" value="1"/>
</dbReference>
<dbReference type="Pfam" id="PF07724">
    <property type="entry name" value="AAA_2"/>
    <property type="match status" value="1"/>
</dbReference>
<dbReference type="Pfam" id="PF00004">
    <property type="entry name" value="AAA"/>
    <property type="match status" value="1"/>
</dbReference>
<dbReference type="Proteomes" id="UP000193467">
    <property type="component" value="Unassembled WGS sequence"/>
</dbReference>
<feature type="region of interest" description="Disordered" evidence="8">
    <location>
        <begin position="46"/>
        <end position="77"/>
    </location>
</feature>
<dbReference type="InterPro" id="IPR001270">
    <property type="entry name" value="ClpA/B"/>
</dbReference>
<dbReference type="PRINTS" id="PR00300">
    <property type="entry name" value="CLPPROTEASEA"/>
</dbReference>
<keyword evidence="4 6" id="KW-0067">ATP-binding</keyword>
<evidence type="ECO:0000256" key="7">
    <source>
        <dbReference type="SAM" id="Coils"/>
    </source>
</evidence>
<evidence type="ECO:0000313" key="11">
    <source>
        <dbReference type="Proteomes" id="UP000193467"/>
    </source>
</evidence>
<dbReference type="CDD" id="cd19499">
    <property type="entry name" value="RecA-like_ClpB_Hsp104-like"/>
    <property type="match status" value="1"/>
</dbReference>
<dbReference type="PANTHER" id="PTHR11638">
    <property type="entry name" value="ATP-DEPENDENT CLP PROTEASE"/>
    <property type="match status" value="1"/>
</dbReference>
<feature type="coiled-coil region" evidence="7">
    <location>
        <begin position="365"/>
        <end position="416"/>
    </location>
</feature>
<dbReference type="InterPro" id="IPR003593">
    <property type="entry name" value="AAA+_ATPase"/>
</dbReference>
<evidence type="ECO:0000256" key="3">
    <source>
        <dbReference type="ARBA" id="ARBA00022741"/>
    </source>
</evidence>
<dbReference type="FunCoup" id="A0A1Y2EZ76">
    <property type="interactions" value="100"/>
</dbReference>
<reference evidence="10 11" key="1">
    <citation type="submission" date="2016-07" db="EMBL/GenBank/DDBJ databases">
        <title>Pervasive Adenine N6-methylation of Active Genes in Fungi.</title>
        <authorList>
            <consortium name="DOE Joint Genome Institute"/>
            <person name="Mondo S.J."/>
            <person name="Dannebaum R.O."/>
            <person name="Kuo R.C."/>
            <person name="Labutti K."/>
            <person name="Haridas S."/>
            <person name="Kuo A."/>
            <person name="Salamov A."/>
            <person name="Ahrendt S.R."/>
            <person name="Lipzen A."/>
            <person name="Sullivan W."/>
            <person name="Andreopoulos W.B."/>
            <person name="Clum A."/>
            <person name="Lindquist E."/>
            <person name="Daum C."/>
            <person name="Ramamoorthy G.K."/>
            <person name="Gryganskyi A."/>
            <person name="Culley D."/>
            <person name="Magnuson J.K."/>
            <person name="James T.Y."/>
            <person name="O'Malley M.A."/>
            <person name="Stajich J.E."/>
            <person name="Spatafora J.W."/>
            <person name="Visel A."/>
            <person name="Grigoriev I.V."/>
        </authorList>
    </citation>
    <scope>NUCLEOTIDE SEQUENCE [LARGE SCALE GENOMIC DNA]</scope>
    <source>
        <strain evidence="10 11">62-1032</strain>
    </source>
</reference>
<keyword evidence="5 6" id="KW-0143">Chaperone</keyword>
<keyword evidence="3 6" id="KW-0547">Nucleotide-binding</keyword>
<dbReference type="SUPFAM" id="SSF52540">
    <property type="entry name" value="P-loop containing nucleoside triphosphate hydrolases"/>
    <property type="match status" value="2"/>
</dbReference>
<dbReference type="InterPro" id="IPR050130">
    <property type="entry name" value="ClpA_ClpB"/>
</dbReference>
<evidence type="ECO:0000256" key="8">
    <source>
        <dbReference type="SAM" id="MobiDB-lite"/>
    </source>
</evidence>
<dbReference type="PROSITE" id="PS00871">
    <property type="entry name" value="CLPAB_2"/>
    <property type="match status" value="1"/>
</dbReference>
<dbReference type="GO" id="GO:0034605">
    <property type="term" value="P:cellular response to heat"/>
    <property type="evidence" value="ECO:0007669"/>
    <property type="project" value="TreeGrafter"/>
</dbReference>
<feature type="compositionally biased region" description="Basic and acidic residues" evidence="8">
    <location>
        <begin position="736"/>
        <end position="754"/>
    </location>
</feature>
<protein>
    <submittedName>
        <fullName evidence="10">p-loop containing nucleoside triphosphate hydrolase protein</fullName>
    </submittedName>
</protein>
<dbReference type="FunFam" id="3.40.50.300:FF:000025">
    <property type="entry name" value="ATP-dependent Clp protease subunit"/>
    <property type="match status" value="1"/>
</dbReference>
<sequence length="754" mass="82195">MLSRRAIRLTRLRVPPPQLLTSTSLGANAAPSRLTHPSSLAIRSLNTSSSRSAPQYPPPPGGGGGFPPGGLGNIFGQQKREPGAALEEHGVDITELAKKGQLDPVVGREEEIKRTIQILSRRTKNNPILTGAAGVGKTAIMEGLAQRLVAGEVPESLKGRRLVSLDLASIMGGTATRGSFEEKMKNLIADIEDEKGDVIVFIDEIHQLLNLGKAEGSLDAGNMLKPALARGLQLAGATTLEEYRRTIEKDAALTRRFQPVLVEEPSVEQTITMLRGLKSKYEIHHSVSIADSALVTAAVASNRYLSERKLPDKAIDLIDEACSSVRLARESKPPALESIEHHITELQIELSSLGRDEDEVSRARRSVIADELSSLEVEAKEMERTWREERNRGEEIKKAREDLEGARWRLEEAQRRGAFDEASRLRYETIPDLEKKIPSEGVKGVGEEQEGARVTSDDVARVVAKMTGIPVSTLLRGDRSRLLHLESILRQRVVGQEPALSSVAEAIRLSRAGLHSGKRPIASFLFLGPTGVGKTELAKSLAVELTGTEKNLVTINMSEYHDKHTVSRLIGAPPGYVGFEDAGALTEAVRKHPYSVVLFDEFEKAAPEVANILLQVLDEGALTDSQGRKVDFKNTVIICTSNLGSSILVREDSTLPDGTVTDVAKAQVLEVVSSRYPPELVRSSHFLAPFPPRLLTLLPTAQPPRRANRLQLALSSEPRRDRHAPSSRGAASSHRFGQEDRASCRARREGLVGD</sequence>
<dbReference type="SMART" id="SM00382">
    <property type="entry name" value="AAA"/>
    <property type="match status" value="2"/>
</dbReference>
<dbReference type="InterPro" id="IPR027417">
    <property type="entry name" value="P-loop_NTPase"/>
</dbReference>